<protein>
    <submittedName>
        <fullName evidence="2 3">Uncharacterized protein</fullName>
    </submittedName>
</protein>
<evidence type="ECO:0000313" key="1">
    <source>
        <dbReference type="Proteomes" id="UP000035681"/>
    </source>
</evidence>
<proteinExistence type="predicted"/>
<dbReference type="WBParaSite" id="TCONS_00011540.p1">
    <property type="protein sequence ID" value="TCONS_00011540.p1"/>
    <property type="gene ID" value="XLOC_006075"/>
</dbReference>
<organism evidence="2">
    <name type="scientific">Strongyloides stercoralis</name>
    <name type="common">Threadworm</name>
    <dbReference type="NCBI Taxonomy" id="6248"/>
    <lineage>
        <taxon>Eukaryota</taxon>
        <taxon>Metazoa</taxon>
        <taxon>Ecdysozoa</taxon>
        <taxon>Nematoda</taxon>
        <taxon>Chromadorea</taxon>
        <taxon>Rhabditida</taxon>
        <taxon>Tylenchina</taxon>
        <taxon>Panagrolaimomorpha</taxon>
        <taxon>Strongyloidoidea</taxon>
        <taxon>Strongyloididae</taxon>
        <taxon>Strongyloides</taxon>
    </lineage>
</organism>
<dbReference type="AlphaFoldDB" id="A0A0K0DZE6"/>
<evidence type="ECO:0000313" key="2">
    <source>
        <dbReference type="WBParaSite" id="SSTP_0000261000.1"/>
    </source>
</evidence>
<dbReference type="Proteomes" id="UP000035681">
    <property type="component" value="Unplaced"/>
</dbReference>
<evidence type="ECO:0000313" key="3">
    <source>
        <dbReference type="WBParaSite" id="TCONS_00011540.p1"/>
    </source>
</evidence>
<dbReference type="WBParaSite" id="SSTP_0000261000.1">
    <property type="protein sequence ID" value="SSTP_0000261000.1"/>
    <property type="gene ID" value="SSTP_0000261000"/>
</dbReference>
<accession>A0A0K0DZE6</accession>
<reference evidence="2" key="1">
    <citation type="submission" date="2015-08" db="UniProtKB">
        <authorList>
            <consortium name="WormBaseParasite"/>
        </authorList>
    </citation>
    <scope>IDENTIFICATION</scope>
</reference>
<name>A0A0K0DZE6_STRER</name>
<sequence>MKHLKDTPINNTNENVKVFSKKEKIDDNNSLLSSFSSSFSSSISFTRNTVKEIFKKEKYTSISKHFSIKRNKRKKKPSLTPEDFFKDDILEGNMLDSYFSKKKKQSKMFNSIKLSNIFKNCKLSNCQKNKIITKEEKHLKFMEDSKVIGKKMLDRKNNINKINKKSYDIEKFDEVSIEKSTSPPETPRSRYKVEKFVYKNNSVKFEDAPFLKSCGYDMQASIRRKSLYIKSKNTRFGRSMSTKNYVPMSTIYEDYEQVIMRDPISSSDEDDSDSDYYDDYVELGGSQIHYFDML</sequence>
<keyword evidence="1" id="KW-1185">Reference proteome</keyword>